<dbReference type="Proteomes" id="UP000290560">
    <property type="component" value="Unassembled WGS sequence"/>
</dbReference>
<sequence length="115" mass="11899">MLLPFSCHGTELSDNAFVCNGEEGALGFLDLKTGLLLVGLQSGEQSGLPITCSDVVCEEKSDTRSTGGSSGADQVSVHGVAIPKVEKSTLLNLRGLHTGLENWLVGALFAGILTP</sequence>
<dbReference type="EMBL" id="KV875761">
    <property type="protein sequence ID" value="RZR72820.1"/>
    <property type="molecule type" value="Genomic_DNA"/>
</dbReference>
<organism evidence="1">
    <name type="scientific">Ensete ventricosum</name>
    <name type="common">Abyssinian banana</name>
    <name type="synonym">Musa ensete</name>
    <dbReference type="NCBI Taxonomy" id="4639"/>
    <lineage>
        <taxon>Eukaryota</taxon>
        <taxon>Viridiplantae</taxon>
        <taxon>Streptophyta</taxon>
        <taxon>Embryophyta</taxon>
        <taxon>Tracheophyta</taxon>
        <taxon>Spermatophyta</taxon>
        <taxon>Magnoliopsida</taxon>
        <taxon>Liliopsida</taxon>
        <taxon>Zingiberales</taxon>
        <taxon>Musaceae</taxon>
        <taxon>Ensete</taxon>
    </lineage>
</organism>
<accession>A0A444G5U1</accession>
<protein>
    <submittedName>
        <fullName evidence="1">Uncharacterized protein</fullName>
    </submittedName>
</protein>
<gene>
    <name evidence="1" type="ORF">BHM03_00017462</name>
</gene>
<evidence type="ECO:0000313" key="1">
    <source>
        <dbReference type="EMBL" id="RZR72820.1"/>
    </source>
</evidence>
<dbReference type="AlphaFoldDB" id="A0A444G5U1"/>
<proteinExistence type="predicted"/>
<name>A0A444G5U1_ENSVE</name>
<reference evidence="1" key="1">
    <citation type="journal article" date="2018" name="Data Brief">
        <title>Genome sequence data from 17 accessions of Ensete ventricosum, a staple food crop for millions in Ethiopia.</title>
        <authorList>
            <person name="Yemataw Z."/>
            <person name="Muzemil S."/>
            <person name="Ambachew D."/>
            <person name="Tripathi L."/>
            <person name="Tesfaye K."/>
            <person name="Chala A."/>
            <person name="Farbos A."/>
            <person name="O'Neill P."/>
            <person name="Moore K."/>
            <person name="Grant M."/>
            <person name="Studholme D.J."/>
        </authorList>
    </citation>
    <scope>NUCLEOTIDE SEQUENCE [LARGE SCALE GENOMIC DNA]</scope>
    <source>
        <tissue evidence="1">Leaf</tissue>
    </source>
</reference>